<dbReference type="Proteomes" id="UP000529637">
    <property type="component" value="Unassembled WGS sequence"/>
</dbReference>
<sequence length="288" mass="30316">MNPHPRRFVLAGLAAGAAAAALAASGCASVPARSWESRLSGDAIVLLGEVHDNPAGHRRRLEVLERAFAAGWRPALAMEQFDRERQGDIDSARRERPGDAAHLIARATGPGEPGWDWALYRPLVELALRHDVPLIAANVSNADTRRIVREGYGAVFGAAERAAVGLDAALAADLQQGQERAIDAGHCNALPAALLPAMARAQFARDAVMAALLRARNGGVVLIAGNGHVRRDLGVPRWLGASGRDVVSVGFLEAGDAATPAQAFDAVVRSPAAERSDPCARFRAAPPR</sequence>
<accession>A0A7Y6TYP1</accession>
<dbReference type="InterPro" id="IPR006311">
    <property type="entry name" value="TAT_signal"/>
</dbReference>
<name>A0A7Y6TYP1_9BURK</name>
<feature type="chain" id="PRO_5031458065" evidence="1">
    <location>
        <begin position="24"/>
        <end position="288"/>
    </location>
</feature>
<evidence type="ECO:0000256" key="1">
    <source>
        <dbReference type="SAM" id="SignalP"/>
    </source>
</evidence>
<proteinExistence type="predicted"/>
<dbReference type="EMBL" id="JABWMJ010000012">
    <property type="protein sequence ID" value="NUZ08286.1"/>
    <property type="molecule type" value="Genomic_DNA"/>
</dbReference>
<dbReference type="InterPro" id="IPR007314">
    <property type="entry name" value="Cofac_haem-bd_dom"/>
</dbReference>
<dbReference type="Pfam" id="PF04187">
    <property type="entry name" value="Cofac_haem_bdg"/>
    <property type="match status" value="1"/>
</dbReference>
<feature type="domain" description="Haem-binding uptake Tiki superfamily ChaN" evidence="2">
    <location>
        <begin position="38"/>
        <end position="239"/>
    </location>
</feature>
<dbReference type="AlphaFoldDB" id="A0A7Y6TYP1"/>
<dbReference type="RefSeq" id="WP_176071125.1">
    <property type="nucleotide sequence ID" value="NZ_JABWMJ010000012.1"/>
</dbReference>
<gene>
    <name evidence="3" type="ORF">HQN59_21255</name>
</gene>
<evidence type="ECO:0000313" key="3">
    <source>
        <dbReference type="EMBL" id="NUZ08286.1"/>
    </source>
</evidence>
<dbReference type="SUPFAM" id="SSF159501">
    <property type="entry name" value="EreA/ChaN-like"/>
    <property type="match status" value="1"/>
</dbReference>
<organism evidence="3 4">
    <name type="scientific">Piscinibacter koreensis</name>
    <dbReference type="NCBI Taxonomy" id="2742824"/>
    <lineage>
        <taxon>Bacteria</taxon>
        <taxon>Pseudomonadati</taxon>
        <taxon>Pseudomonadota</taxon>
        <taxon>Betaproteobacteria</taxon>
        <taxon>Burkholderiales</taxon>
        <taxon>Sphaerotilaceae</taxon>
        <taxon>Piscinibacter</taxon>
    </lineage>
</organism>
<keyword evidence="4" id="KW-1185">Reference proteome</keyword>
<dbReference type="CDD" id="cd14727">
    <property type="entry name" value="ChanN-like"/>
    <property type="match status" value="1"/>
</dbReference>
<evidence type="ECO:0000259" key="2">
    <source>
        <dbReference type="Pfam" id="PF04187"/>
    </source>
</evidence>
<feature type="signal peptide" evidence="1">
    <location>
        <begin position="1"/>
        <end position="23"/>
    </location>
</feature>
<keyword evidence="1" id="KW-0732">Signal</keyword>
<comment type="caution">
    <text evidence="3">The sequence shown here is derived from an EMBL/GenBank/DDBJ whole genome shotgun (WGS) entry which is preliminary data.</text>
</comment>
<reference evidence="3 4" key="1">
    <citation type="submission" date="2020-06" db="EMBL/GenBank/DDBJ databases">
        <title>Schlegella sp. ID0723 isolated from air conditioner.</title>
        <authorList>
            <person name="Kim D.Y."/>
            <person name="Kim D.-U."/>
        </authorList>
    </citation>
    <scope>NUCLEOTIDE SEQUENCE [LARGE SCALE GENOMIC DNA]</scope>
    <source>
        <strain evidence="3 4">ID0723</strain>
    </source>
</reference>
<keyword evidence="3" id="KW-0449">Lipoprotein</keyword>
<dbReference type="Gene3D" id="3.40.50.11550">
    <property type="match status" value="1"/>
</dbReference>
<evidence type="ECO:0000313" key="4">
    <source>
        <dbReference type="Proteomes" id="UP000529637"/>
    </source>
</evidence>
<dbReference type="PROSITE" id="PS51257">
    <property type="entry name" value="PROKAR_LIPOPROTEIN"/>
    <property type="match status" value="1"/>
</dbReference>
<dbReference type="PROSITE" id="PS51318">
    <property type="entry name" value="TAT"/>
    <property type="match status" value="1"/>
</dbReference>
<protein>
    <submittedName>
        <fullName evidence="3">ChaN family lipoprotein</fullName>
    </submittedName>
</protein>